<dbReference type="PANTHER" id="PTHR35299:SF6">
    <property type="entry name" value="RUBISCO ACCUMULATION FACTOR 1"/>
    <property type="match status" value="1"/>
</dbReference>
<dbReference type="GO" id="GO:0110102">
    <property type="term" value="P:ribulose bisphosphate carboxylase complex assembly"/>
    <property type="evidence" value="ECO:0007669"/>
    <property type="project" value="UniProtKB-UniRule"/>
</dbReference>
<name>A0AAU8JKC9_9CYAN</name>
<comment type="subcellular location">
    <subcellularLocation>
        <location evidence="6">Cytoplasm</location>
    </subcellularLocation>
</comment>
<feature type="domain" description="Rubisco accumulation factor 1 alpha-helical" evidence="8">
    <location>
        <begin position="92"/>
        <end position="195"/>
    </location>
</feature>
<keyword evidence="3 6" id="KW-0143">Chaperone</keyword>
<dbReference type="Pfam" id="PF18087">
    <property type="entry name" value="RuBisCo_chap_C"/>
    <property type="match status" value="1"/>
</dbReference>
<accession>A0AAU8JKC9</accession>
<proteinExistence type="inferred from homology"/>
<evidence type="ECO:0000256" key="2">
    <source>
        <dbReference type="ARBA" id="ARBA00022531"/>
    </source>
</evidence>
<evidence type="ECO:0000259" key="9">
    <source>
        <dbReference type="Pfam" id="PF18579"/>
    </source>
</evidence>
<feature type="domain" description="Rubisco accumulation factor 1 helix turn helix" evidence="9">
    <location>
        <begin position="19"/>
        <end position="77"/>
    </location>
</feature>
<comment type="subunit">
    <text evidence="6">Homodimer. Forms an RbcL(8)-Raf1(8) complex. Forms complexes of many stoichiometries with RbcL with and without RbcS. RbcX and Raf1 can bind simultaneously to RbcL.</text>
</comment>
<dbReference type="InterPro" id="IPR046382">
    <property type="entry name" value="Raf1_cyn"/>
</dbReference>
<keyword evidence="4 6" id="KW-0120">Carbon dioxide fixation</keyword>
<dbReference type="InterPro" id="IPR040781">
    <property type="entry name" value="Raf1_HTH"/>
</dbReference>
<dbReference type="InterPro" id="IPR037494">
    <property type="entry name" value="RAF1"/>
</dbReference>
<reference evidence="10" key="1">
    <citation type="submission" date="2024-07" db="EMBL/GenBank/DDBJ databases">
        <authorList>
            <person name="Kim Y.J."/>
            <person name="Jeong J.Y."/>
        </authorList>
    </citation>
    <scope>NUCLEOTIDE SEQUENCE</scope>
    <source>
        <strain evidence="10">GIHE-MW2</strain>
    </source>
</reference>
<dbReference type="InterPro" id="IPR040858">
    <property type="entry name" value="Raf1_C"/>
</dbReference>
<evidence type="ECO:0000256" key="6">
    <source>
        <dbReference type="HAMAP-Rule" id="MF_00856"/>
    </source>
</evidence>
<protein>
    <recommendedName>
        <fullName evidence="5 6">RuBisCO accumulation factor 1</fullName>
    </recommendedName>
</protein>
<evidence type="ECO:0000259" key="8">
    <source>
        <dbReference type="Pfam" id="PF18578"/>
    </source>
</evidence>
<dbReference type="HAMAP" id="MF_00856">
    <property type="entry name" value="Raf1"/>
    <property type="match status" value="1"/>
</dbReference>
<dbReference type="Pfam" id="PF18579">
    <property type="entry name" value="Raf1_HTH"/>
    <property type="match status" value="1"/>
</dbReference>
<dbReference type="Pfam" id="PF18578">
    <property type="entry name" value="Raf1_N"/>
    <property type="match status" value="1"/>
</dbReference>
<evidence type="ECO:0000256" key="1">
    <source>
        <dbReference type="ARBA" id="ARBA00022490"/>
    </source>
</evidence>
<comment type="domain">
    <text evidence="6">Has 3 domains, the N-terminal alpha-helical domain, an extended flexible linker and the C-terminal beta-sheet domain. The 2 C-terminal beta-sheet domains are swapped and pack against each other to form the dimer interface.</text>
</comment>
<gene>
    <name evidence="6" type="primary">raf1</name>
    <name evidence="10" type="ORF">ABWT76_002072</name>
</gene>
<dbReference type="GO" id="GO:0015979">
    <property type="term" value="P:photosynthesis"/>
    <property type="evidence" value="ECO:0007669"/>
    <property type="project" value="UniProtKB-KW"/>
</dbReference>
<dbReference type="InterPro" id="IPR041358">
    <property type="entry name" value="Raf1_N"/>
</dbReference>
<evidence type="ECO:0000313" key="10">
    <source>
        <dbReference type="EMBL" id="XCM39169.1"/>
    </source>
</evidence>
<dbReference type="GO" id="GO:0015977">
    <property type="term" value="P:carbon fixation"/>
    <property type="evidence" value="ECO:0007669"/>
    <property type="project" value="UniProtKB-UniRule"/>
</dbReference>
<feature type="domain" description="Rubisco accumulation factor 1 C-terminal" evidence="7">
    <location>
        <begin position="209"/>
        <end position="346"/>
    </location>
</feature>
<dbReference type="PANTHER" id="PTHR35299">
    <property type="entry name" value="RUBISCO ACCUMULATION FACTOR 1"/>
    <property type="match status" value="1"/>
</dbReference>
<evidence type="ECO:0000259" key="7">
    <source>
        <dbReference type="Pfam" id="PF18087"/>
    </source>
</evidence>
<keyword evidence="1 6" id="KW-0963">Cytoplasm</keyword>
<feature type="region of interest" description="N-terminal alpha-helix" evidence="6">
    <location>
        <begin position="16"/>
        <end position="197"/>
    </location>
</feature>
<evidence type="ECO:0000256" key="3">
    <source>
        <dbReference type="ARBA" id="ARBA00023186"/>
    </source>
</evidence>
<comment type="similarity">
    <text evidence="6">Belongs to the RAF family.</text>
</comment>
<evidence type="ECO:0000256" key="5">
    <source>
        <dbReference type="ARBA" id="ARBA00023859"/>
    </source>
</evidence>
<keyword evidence="2 6" id="KW-0602">Photosynthesis</keyword>
<comment type="function">
    <text evidence="6">A major RuBisCO chaperone. Acts after GroEL-GroES chaperonin to fold and/or assemble the large subunit of RuBisCO (ccbL, rbcL). Cooperates with RbcX in RbcL folding, plays the major role in assembly of dimers into RbcL(8)-Raf1(8) intermediate complexes. RbcS replaces Raf1, leading to holoenzyme formation.</text>
</comment>
<dbReference type="RefSeq" id="WP_190880714.1">
    <property type="nucleotide sequence ID" value="NZ_CP159837.1"/>
</dbReference>
<organism evidence="10">
    <name type="scientific">Planktothricoides raciborskii GIHE-MW2</name>
    <dbReference type="NCBI Taxonomy" id="2792601"/>
    <lineage>
        <taxon>Bacteria</taxon>
        <taxon>Bacillati</taxon>
        <taxon>Cyanobacteriota</taxon>
        <taxon>Cyanophyceae</taxon>
        <taxon>Oscillatoriophycideae</taxon>
        <taxon>Oscillatoriales</taxon>
        <taxon>Oscillatoriaceae</taxon>
        <taxon>Planktothricoides</taxon>
    </lineage>
</organism>
<dbReference type="AlphaFoldDB" id="A0AAU8JKC9"/>
<evidence type="ECO:0000256" key="4">
    <source>
        <dbReference type="ARBA" id="ARBA00023300"/>
    </source>
</evidence>
<dbReference type="EMBL" id="CP159837">
    <property type="protein sequence ID" value="XCM39169.1"/>
    <property type="molecule type" value="Genomic_DNA"/>
</dbReference>
<sequence length="361" mass="40442">MTQMPHDTSANSQPSEETIAELLQLLIYKQGTWVDWGNACQELKKAGYTPQKIFEETGFQPQQQNLIIVASQVYDSLIKGQVSEAVAEYFLGPRSDVLHELRVLNQADRVTAAEFAMEKNLDVDAAHEMAKAMKEYAVLAKKPAGFSAHPGDTMAYQYWKVAREKKDLQQRSVLIAKGLKFAYSQTARQEIEKLLLDFTVVPTRKAPLLPVYRLESDDDLSQIIPVLRSLDASPQEFAAMPILEKTGDFMVVNFSGSCALVSLPGWQVILNISEPVGILCSSEQLPQPLPGKPEEILVVVDRTLREWSSQSYFLVANGDKLEINWFDSAPESPILGQVIVVLRPKKIFDENAVTEPWQMDD</sequence>
<feature type="region of interest" description="C-terminal beta-sheet" evidence="6">
    <location>
        <begin position="221"/>
        <end position="347"/>
    </location>
</feature>
<dbReference type="GO" id="GO:0005737">
    <property type="term" value="C:cytoplasm"/>
    <property type="evidence" value="ECO:0007669"/>
    <property type="project" value="UniProtKB-SubCell"/>
</dbReference>